<dbReference type="GO" id="GO:0005737">
    <property type="term" value="C:cytoplasm"/>
    <property type="evidence" value="ECO:0007669"/>
    <property type="project" value="UniProtKB-SubCell"/>
</dbReference>
<evidence type="ECO:0000256" key="6">
    <source>
        <dbReference type="ARBA" id="ARBA00022763"/>
    </source>
</evidence>
<evidence type="ECO:0000256" key="5">
    <source>
        <dbReference type="ARBA" id="ARBA00022679"/>
    </source>
</evidence>
<evidence type="ECO:0000313" key="12">
    <source>
        <dbReference type="EMBL" id="TBT93088.1"/>
    </source>
</evidence>
<reference evidence="12 13" key="1">
    <citation type="submission" date="2019-01" db="EMBL/GenBank/DDBJ databases">
        <title>Lactibacter flavus gen. nov., sp. nov., a novel bacterium of the family Propionibacteriaceae isolated from raw milk and dairy products.</title>
        <authorList>
            <person name="Huptas C."/>
            <person name="Wenning M."/>
            <person name="Breitenwieser F."/>
            <person name="Doll E."/>
            <person name="Von Neubeck M."/>
            <person name="Busse H.-J."/>
            <person name="Scherer S."/>
        </authorList>
    </citation>
    <scope>NUCLEOTIDE SEQUENCE [LARGE SCALE GENOMIC DNA]</scope>
    <source>
        <strain evidence="12 13">DSM 22130</strain>
    </source>
</reference>
<comment type="catalytic activity">
    <reaction evidence="1 9">
        <text>a 4-O-methyl-thymidine in DNA + L-cysteinyl-[protein] = a thymidine in DNA + S-methyl-L-cysteinyl-[protein]</text>
        <dbReference type="Rhea" id="RHEA:53428"/>
        <dbReference type="Rhea" id="RHEA-COMP:10131"/>
        <dbReference type="Rhea" id="RHEA-COMP:10132"/>
        <dbReference type="Rhea" id="RHEA-COMP:13555"/>
        <dbReference type="Rhea" id="RHEA-COMP:13556"/>
        <dbReference type="ChEBI" id="CHEBI:29950"/>
        <dbReference type="ChEBI" id="CHEBI:82612"/>
        <dbReference type="ChEBI" id="CHEBI:137386"/>
        <dbReference type="ChEBI" id="CHEBI:137387"/>
        <dbReference type="EC" id="2.1.1.63"/>
    </reaction>
</comment>
<dbReference type="InterPro" id="IPR023546">
    <property type="entry name" value="MGMT"/>
</dbReference>
<organism evidence="12 13">
    <name type="scientific">Propioniciclava tarda</name>
    <dbReference type="NCBI Taxonomy" id="433330"/>
    <lineage>
        <taxon>Bacteria</taxon>
        <taxon>Bacillati</taxon>
        <taxon>Actinomycetota</taxon>
        <taxon>Actinomycetes</taxon>
        <taxon>Propionibacteriales</taxon>
        <taxon>Propionibacteriaceae</taxon>
        <taxon>Propioniciclava</taxon>
    </lineage>
</organism>
<evidence type="ECO:0000313" key="13">
    <source>
        <dbReference type="Proteomes" id="UP000291933"/>
    </source>
</evidence>
<dbReference type="PANTHER" id="PTHR10815:SF5">
    <property type="entry name" value="METHYLATED-DNA--PROTEIN-CYSTEINE METHYLTRANSFERASE"/>
    <property type="match status" value="1"/>
</dbReference>
<evidence type="ECO:0000256" key="7">
    <source>
        <dbReference type="ARBA" id="ARBA00023204"/>
    </source>
</evidence>
<evidence type="ECO:0000256" key="1">
    <source>
        <dbReference type="ARBA" id="ARBA00001286"/>
    </source>
</evidence>
<evidence type="ECO:0000259" key="10">
    <source>
        <dbReference type="Pfam" id="PF01035"/>
    </source>
</evidence>
<keyword evidence="13" id="KW-1185">Reference proteome</keyword>
<keyword evidence="3 9" id="KW-0963">Cytoplasm</keyword>
<dbReference type="Pfam" id="PF02870">
    <property type="entry name" value="Methyltransf_1N"/>
    <property type="match status" value="1"/>
</dbReference>
<keyword evidence="7 9" id="KW-0234">DNA repair</keyword>
<evidence type="ECO:0000256" key="4">
    <source>
        <dbReference type="ARBA" id="ARBA00022603"/>
    </source>
</evidence>
<dbReference type="Pfam" id="PF01035">
    <property type="entry name" value="DNA_binding_1"/>
    <property type="match status" value="1"/>
</dbReference>
<dbReference type="InterPro" id="IPR008332">
    <property type="entry name" value="MethylG_MeTrfase_N"/>
</dbReference>
<feature type="active site" description="Nucleophile; methyl group acceptor" evidence="9">
    <location>
        <position position="128"/>
    </location>
</feature>
<evidence type="ECO:0000256" key="3">
    <source>
        <dbReference type="ARBA" id="ARBA00022490"/>
    </source>
</evidence>
<evidence type="ECO:0000259" key="11">
    <source>
        <dbReference type="Pfam" id="PF02870"/>
    </source>
</evidence>
<protein>
    <recommendedName>
        <fullName evidence="9">Methylated-DNA--protein-cysteine methyltransferase</fullName>
        <ecNumber evidence="9">2.1.1.63</ecNumber>
    </recommendedName>
    <alternativeName>
        <fullName evidence="9">6-O-methylguanine-DNA methyltransferase</fullName>
        <shortName evidence="9">MGMT</shortName>
    </alternativeName>
    <alternativeName>
        <fullName evidence="9">O-6-methylguanine-DNA-alkyltransferase</fullName>
    </alternativeName>
</protein>
<dbReference type="EC" id="2.1.1.63" evidence="9"/>
<evidence type="ECO:0000256" key="8">
    <source>
        <dbReference type="ARBA" id="ARBA00049348"/>
    </source>
</evidence>
<dbReference type="Gene3D" id="3.30.160.70">
    <property type="entry name" value="Methylated DNA-protein cysteine methyltransferase domain"/>
    <property type="match status" value="1"/>
</dbReference>
<dbReference type="AlphaFoldDB" id="A0A4V2JSX7"/>
<feature type="domain" description="Methylated-DNA-[protein]-cysteine S-methyltransferase DNA binding" evidence="10">
    <location>
        <begin position="77"/>
        <end position="156"/>
    </location>
</feature>
<evidence type="ECO:0000256" key="9">
    <source>
        <dbReference type="HAMAP-Rule" id="MF_00772"/>
    </source>
</evidence>
<comment type="function">
    <text evidence="9">Involved in the cellular defense against the biological effects of O6-methylguanine (O6-MeG) and O4-methylthymine (O4-MeT) in DNA. Repairs the methylated nucleobase in DNA by stoichiometrically transferring the methyl group to a cysteine residue in the enzyme. This is a suicide reaction: the enzyme is irreversibly inactivated.</text>
</comment>
<dbReference type="RefSeq" id="WP_131172927.1">
    <property type="nucleotide sequence ID" value="NZ_FXTL01000020.1"/>
</dbReference>
<comment type="catalytic activity">
    <reaction evidence="8 9">
        <text>a 6-O-methyl-2'-deoxyguanosine in DNA + L-cysteinyl-[protein] = S-methyl-L-cysteinyl-[protein] + a 2'-deoxyguanosine in DNA</text>
        <dbReference type="Rhea" id="RHEA:24000"/>
        <dbReference type="Rhea" id="RHEA-COMP:10131"/>
        <dbReference type="Rhea" id="RHEA-COMP:10132"/>
        <dbReference type="Rhea" id="RHEA-COMP:11367"/>
        <dbReference type="Rhea" id="RHEA-COMP:11368"/>
        <dbReference type="ChEBI" id="CHEBI:29950"/>
        <dbReference type="ChEBI" id="CHEBI:82612"/>
        <dbReference type="ChEBI" id="CHEBI:85445"/>
        <dbReference type="ChEBI" id="CHEBI:85448"/>
        <dbReference type="EC" id="2.1.1.63"/>
    </reaction>
</comment>
<dbReference type="SUPFAM" id="SSF46767">
    <property type="entry name" value="Methylated DNA-protein cysteine methyltransferase, C-terminal domain"/>
    <property type="match status" value="1"/>
</dbReference>
<dbReference type="EMBL" id="SDMR01000019">
    <property type="protein sequence ID" value="TBT93088.1"/>
    <property type="molecule type" value="Genomic_DNA"/>
</dbReference>
<dbReference type="GO" id="GO:0032259">
    <property type="term" value="P:methylation"/>
    <property type="evidence" value="ECO:0007669"/>
    <property type="project" value="UniProtKB-KW"/>
</dbReference>
<keyword evidence="6 9" id="KW-0227">DNA damage</keyword>
<sequence length="161" mass="16914">MKLRIVDSPLGPLTLVVNDSGALQALAMADQKWGPEPDADLGERDDTVAADAVAQLAEYFAGTRTEFDLALAPVGTDFQRGVWAALGEIPFGTTETYGRLAERIGHPRGTRAVGAATGRNPIGIIIPCHRLVGASGGLTGYAGGLDRKRWLLDFESGGVLV</sequence>
<feature type="domain" description="Methylguanine DNA methyltransferase ribonuclease-like" evidence="11">
    <location>
        <begin position="4"/>
        <end position="72"/>
    </location>
</feature>
<dbReference type="Gene3D" id="1.10.10.10">
    <property type="entry name" value="Winged helix-like DNA-binding domain superfamily/Winged helix DNA-binding domain"/>
    <property type="match status" value="1"/>
</dbReference>
<dbReference type="GO" id="GO:0006307">
    <property type="term" value="P:DNA alkylation repair"/>
    <property type="evidence" value="ECO:0007669"/>
    <property type="project" value="UniProtKB-UniRule"/>
</dbReference>
<keyword evidence="4 9" id="KW-0489">Methyltransferase</keyword>
<comment type="similarity">
    <text evidence="2 9">Belongs to the MGMT family.</text>
</comment>
<dbReference type="FunFam" id="1.10.10.10:FF:000214">
    <property type="entry name" value="Methylated-DNA--protein-cysteine methyltransferase"/>
    <property type="match status" value="1"/>
</dbReference>
<comment type="miscellaneous">
    <text evidence="9">This enzyme catalyzes only one turnover and therefore is not strictly catalytic. According to one definition, an enzyme is a biocatalyst that acts repeatedly and over many reaction cycles.</text>
</comment>
<proteinExistence type="inferred from homology"/>
<dbReference type="InterPro" id="IPR036388">
    <property type="entry name" value="WH-like_DNA-bd_sf"/>
</dbReference>
<dbReference type="PROSITE" id="PS00374">
    <property type="entry name" value="MGMT"/>
    <property type="match status" value="1"/>
</dbReference>
<dbReference type="Proteomes" id="UP000291933">
    <property type="component" value="Unassembled WGS sequence"/>
</dbReference>
<gene>
    <name evidence="12" type="ORF">ET996_12670</name>
</gene>
<comment type="caution">
    <text evidence="12">The sequence shown here is derived from an EMBL/GenBank/DDBJ whole genome shotgun (WGS) entry which is preliminary data.</text>
</comment>
<evidence type="ECO:0000256" key="2">
    <source>
        <dbReference type="ARBA" id="ARBA00008711"/>
    </source>
</evidence>
<accession>A0A4V2JSX7</accession>
<dbReference type="InterPro" id="IPR014048">
    <property type="entry name" value="MethylDNA_cys_MeTrfase_DNA-bd"/>
</dbReference>
<keyword evidence="5 9" id="KW-0808">Transferase</keyword>
<dbReference type="NCBIfam" id="TIGR00589">
    <property type="entry name" value="ogt"/>
    <property type="match status" value="1"/>
</dbReference>
<dbReference type="CDD" id="cd06445">
    <property type="entry name" value="ATase"/>
    <property type="match status" value="1"/>
</dbReference>
<dbReference type="InterPro" id="IPR001497">
    <property type="entry name" value="MethylDNA_cys_MeTrfase_AS"/>
</dbReference>
<dbReference type="HAMAP" id="MF_00772">
    <property type="entry name" value="OGT"/>
    <property type="match status" value="1"/>
</dbReference>
<dbReference type="InterPro" id="IPR036217">
    <property type="entry name" value="MethylDNA_cys_MeTrfase_DNAb"/>
</dbReference>
<dbReference type="OrthoDB" id="9802228at2"/>
<dbReference type="InterPro" id="IPR036631">
    <property type="entry name" value="MGMT_N_sf"/>
</dbReference>
<name>A0A4V2JSX7_PROTD</name>
<dbReference type="PANTHER" id="PTHR10815">
    <property type="entry name" value="METHYLATED-DNA--PROTEIN-CYSTEINE METHYLTRANSFERASE"/>
    <property type="match status" value="1"/>
</dbReference>
<dbReference type="GO" id="GO:0003908">
    <property type="term" value="F:methylated-DNA-[protein]-cysteine S-methyltransferase activity"/>
    <property type="evidence" value="ECO:0007669"/>
    <property type="project" value="UniProtKB-UniRule"/>
</dbReference>
<comment type="subcellular location">
    <subcellularLocation>
        <location evidence="9">Cytoplasm</location>
    </subcellularLocation>
</comment>
<dbReference type="SUPFAM" id="SSF53155">
    <property type="entry name" value="Methylated DNA-protein cysteine methyltransferase domain"/>
    <property type="match status" value="1"/>
</dbReference>